<dbReference type="InterPro" id="IPR003385">
    <property type="entry name" value="Glyco_hydro_77"/>
</dbReference>
<comment type="caution">
    <text evidence="13">The sequence shown here is derived from an EMBL/GenBank/DDBJ whole genome shotgun (WGS) entry which is preliminary data.</text>
</comment>
<dbReference type="InterPro" id="IPR048458">
    <property type="entry name" value="MalQ_N"/>
</dbReference>
<dbReference type="Proteomes" id="UP000540556">
    <property type="component" value="Unassembled WGS sequence"/>
</dbReference>
<feature type="compositionally biased region" description="Polar residues" evidence="11">
    <location>
        <begin position="638"/>
        <end position="650"/>
    </location>
</feature>
<keyword evidence="6 10" id="KW-0808">Transferase</keyword>
<evidence type="ECO:0000256" key="7">
    <source>
        <dbReference type="ARBA" id="ARBA00023277"/>
    </source>
</evidence>
<feature type="region of interest" description="Disordered" evidence="11">
    <location>
        <begin position="635"/>
        <end position="664"/>
    </location>
</feature>
<evidence type="ECO:0000313" key="14">
    <source>
        <dbReference type="Proteomes" id="UP000540556"/>
    </source>
</evidence>
<evidence type="ECO:0000256" key="11">
    <source>
        <dbReference type="SAM" id="MobiDB-lite"/>
    </source>
</evidence>
<dbReference type="AlphaFoldDB" id="A0A7W4KEJ0"/>
<proteinExistence type="inferred from homology"/>
<dbReference type="EMBL" id="JABEQK010000007">
    <property type="protein sequence ID" value="MBB2205483.1"/>
    <property type="molecule type" value="Genomic_DNA"/>
</dbReference>
<keyword evidence="7 10" id="KW-0119">Carbohydrate metabolism</keyword>
<dbReference type="PANTHER" id="PTHR32438:SF5">
    <property type="entry name" value="4-ALPHA-GLUCANOTRANSFERASE DPE1, CHLOROPLASTIC_AMYLOPLASTIC"/>
    <property type="match status" value="1"/>
</dbReference>
<evidence type="ECO:0000256" key="6">
    <source>
        <dbReference type="ARBA" id="ARBA00022679"/>
    </source>
</evidence>
<dbReference type="InterPro" id="IPR017853">
    <property type="entry name" value="GH"/>
</dbReference>
<dbReference type="EC" id="2.4.1.25" evidence="3 10"/>
<dbReference type="NCBIfam" id="TIGR00217">
    <property type="entry name" value="malQ"/>
    <property type="match status" value="1"/>
</dbReference>
<keyword evidence="14" id="KW-1185">Reference proteome</keyword>
<evidence type="ECO:0000256" key="3">
    <source>
        <dbReference type="ARBA" id="ARBA00012560"/>
    </source>
</evidence>
<name>A0A7W4KEJ0_9PROT</name>
<evidence type="ECO:0000256" key="2">
    <source>
        <dbReference type="ARBA" id="ARBA00005684"/>
    </source>
</evidence>
<protein>
    <recommendedName>
        <fullName evidence="4 10">4-alpha-glucanotransferase</fullName>
        <ecNumber evidence="3 10">2.4.1.25</ecNumber>
    </recommendedName>
    <alternativeName>
        <fullName evidence="8 10">Amylomaltase</fullName>
    </alternativeName>
    <alternativeName>
        <fullName evidence="9 10">Disproportionating enzyme</fullName>
    </alternativeName>
</protein>
<reference evidence="13 14" key="1">
    <citation type="submission" date="2020-04" db="EMBL/GenBank/DDBJ databases">
        <title>Description of novel Gluconacetobacter.</title>
        <authorList>
            <person name="Sombolestani A."/>
        </authorList>
    </citation>
    <scope>NUCLEOTIDE SEQUENCE [LARGE SCALE GENOMIC DNA]</scope>
    <source>
        <strain evidence="13 14">LMG 27800</strain>
    </source>
</reference>
<evidence type="ECO:0000256" key="10">
    <source>
        <dbReference type="RuleBase" id="RU361207"/>
    </source>
</evidence>
<evidence type="ECO:0000256" key="1">
    <source>
        <dbReference type="ARBA" id="ARBA00000439"/>
    </source>
</evidence>
<comment type="similarity">
    <text evidence="2 10">Belongs to the disproportionating enzyme family.</text>
</comment>
<dbReference type="Pfam" id="PF02446">
    <property type="entry name" value="Glyco_hydro_77"/>
    <property type="match status" value="1"/>
</dbReference>
<evidence type="ECO:0000256" key="9">
    <source>
        <dbReference type="ARBA" id="ARBA00031501"/>
    </source>
</evidence>
<keyword evidence="5 10" id="KW-0328">Glycosyltransferase</keyword>
<comment type="catalytic activity">
    <reaction evidence="1 10">
        <text>Transfers a segment of a (1-&gt;4)-alpha-D-glucan to a new position in an acceptor, which may be glucose or a (1-&gt;4)-alpha-D-glucan.</text>
        <dbReference type="EC" id="2.4.1.25"/>
    </reaction>
</comment>
<dbReference type="PANTHER" id="PTHR32438">
    <property type="entry name" value="4-ALPHA-GLUCANOTRANSFERASE DPE1, CHLOROPLASTIC/AMYLOPLASTIC"/>
    <property type="match status" value="1"/>
</dbReference>
<dbReference type="Pfam" id="PF21226">
    <property type="entry name" value="MalQ_N"/>
    <property type="match status" value="1"/>
</dbReference>
<dbReference type="GO" id="GO:0004134">
    <property type="term" value="F:4-alpha-glucanotransferase activity"/>
    <property type="evidence" value="ECO:0007669"/>
    <property type="project" value="UniProtKB-EC"/>
</dbReference>
<organism evidence="13 14">
    <name type="scientific">Gluconacetobacter takamatsuzukensis</name>
    <dbReference type="NCBI Taxonomy" id="1286190"/>
    <lineage>
        <taxon>Bacteria</taxon>
        <taxon>Pseudomonadati</taxon>
        <taxon>Pseudomonadota</taxon>
        <taxon>Alphaproteobacteria</taxon>
        <taxon>Acetobacterales</taxon>
        <taxon>Acetobacteraceae</taxon>
        <taxon>Gluconacetobacter</taxon>
    </lineage>
</organism>
<sequence length="678" mass="72625">MDDRTLRARARQAGLSTAWRDAAGVSHRVGVDTLRSLLRVLEGGPGVGEGALPPMVVGQAGQATLLPLRAPSDRLAFRLEYEDGGTLSGHATRARDGSVRLPAIAQPGYHRLDIAGRRTVLAIAPPRCRTVADATGGARAWGLAVQIPGLRARHDGGIGHFGALADLARQAAGAGADALAISPVHAMFSARTAQFSPYSPSSRLFLNVLLADMRSWFSTQDIGAAMRRLRIQPQATHALEDAPLIDWPQAAALRLRMLRGLYDEHIRATPPAELTAFVAAHGRALHCHAVFEALQAHQLARGPRGGNWRAWPAPLRNPASPEVARFAAERHHEVGFHLFLQWLAARGLHGAGQAARDAGMRIGLIADLAVGTDPAGSQCWTSQDDFLIGGSVGAPPDPLGPLGQNWGLTTFSPSALRAHGYRAFLDTLRATLTRQGGIRIDHVMGLERLWVIPEGASAADGAYLSFPGQELMRLVALESHRHQAVVIGEDLGTVPTGFRARAARRAIMGMNVLWFQRDAQGAFLPPEKWGTNDVAMTTTHDLPTVAGWWQATDIAWRRSLRQFARGTRAEDALAARARDRDALWAAVHPPREPDPPPVTPEGAARVVDAATGFVAAAASPLAILPLEDVLGLAEQPNLPGTTSGHPNWQQRYPAGPPLLSRPDAARRLDLLRTARGPA</sequence>
<dbReference type="GO" id="GO:0005975">
    <property type="term" value="P:carbohydrate metabolic process"/>
    <property type="evidence" value="ECO:0007669"/>
    <property type="project" value="InterPro"/>
</dbReference>
<evidence type="ECO:0000256" key="4">
    <source>
        <dbReference type="ARBA" id="ARBA00020295"/>
    </source>
</evidence>
<dbReference type="RefSeq" id="WP_182950095.1">
    <property type="nucleotide sequence ID" value="NZ_JABEQK010000007.1"/>
</dbReference>
<dbReference type="Gene3D" id="3.20.20.80">
    <property type="entry name" value="Glycosidases"/>
    <property type="match status" value="1"/>
</dbReference>
<gene>
    <name evidence="13" type="primary">malQ</name>
    <name evidence="13" type="ORF">HLH27_10700</name>
</gene>
<dbReference type="SUPFAM" id="SSF51445">
    <property type="entry name" value="(Trans)glycosidases"/>
    <property type="match status" value="1"/>
</dbReference>
<evidence type="ECO:0000313" key="13">
    <source>
        <dbReference type="EMBL" id="MBB2205483.1"/>
    </source>
</evidence>
<evidence type="ECO:0000259" key="12">
    <source>
        <dbReference type="Pfam" id="PF21226"/>
    </source>
</evidence>
<accession>A0A7W4KEJ0</accession>
<evidence type="ECO:0000256" key="8">
    <source>
        <dbReference type="ARBA" id="ARBA00031423"/>
    </source>
</evidence>
<evidence type="ECO:0000256" key="5">
    <source>
        <dbReference type="ARBA" id="ARBA00022676"/>
    </source>
</evidence>
<feature type="domain" description="MalQ N-terminal beta-sandwich" evidence="12">
    <location>
        <begin position="52"/>
        <end position="115"/>
    </location>
</feature>